<protein>
    <submittedName>
        <fullName evidence="4">Aspartate aminotransferase family protein</fullName>
    </submittedName>
</protein>
<dbReference type="InterPro" id="IPR005814">
    <property type="entry name" value="Aminotrans_3"/>
</dbReference>
<dbReference type="Proteomes" id="UP001279642">
    <property type="component" value="Unassembled WGS sequence"/>
</dbReference>
<comment type="caution">
    <text evidence="4">The sequence shown here is derived from an EMBL/GenBank/DDBJ whole genome shotgun (WGS) entry which is preliminary data.</text>
</comment>
<sequence>MDNASIMPSAKSALLYERALKVLPGGNTRTTVFFKPHPLYAQKGDGCRITDVDGTVRIDAINNFTSLIHGYNHPAINAAVTEQLASGMCFGLPTEAEIDLAELLCDRVESVEQVRFMNSGTEAVMTAIKAARAYTGRPMIAKCEGSYHGTYDFAEISEGASPDRWGERIRPQSVASSLGTPQGVLSDVLVLPFNDVEVCEKLLLEHAERLACILIDPMPNRVGLIKASPDYLAMLRRVADKIGSLLVFDEIIAFRLGYNGAQGAGSVKPDLTTFGKIIGGGFPVGALGGNADIMAVFDPRRGKPSVPHGGTFTANPMTMVAGQIALRLLTPESFDYLHRLGEQLQNGIEKIFKTQGIDGQVTGAGSLRRIHFGSARLHDYRSSYADGAKQQRMTALHQAMLRNGILMAPTGLMALSTPMTGDDIGEIIDAFGKSLSSVAAS</sequence>
<dbReference type="GO" id="GO:0008483">
    <property type="term" value="F:transaminase activity"/>
    <property type="evidence" value="ECO:0007669"/>
    <property type="project" value="UniProtKB-KW"/>
</dbReference>
<dbReference type="EMBL" id="JAXCLW010000003">
    <property type="protein sequence ID" value="MDY0883628.1"/>
    <property type="molecule type" value="Genomic_DNA"/>
</dbReference>
<dbReference type="RefSeq" id="WP_320508702.1">
    <property type="nucleotide sequence ID" value="NZ_JAXCLW010000003.1"/>
</dbReference>
<organism evidence="4 5">
    <name type="scientific">Dongia soli</name>
    <dbReference type="NCBI Taxonomy" id="600628"/>
    <lineage>
        <taxon>Bacteria</taxon>
        <taxon>Pseudomonadati</taxon>
        <taxon>Pseudomonadota</taxon>
        <taxon>Alphaproteobacteria</taxon>
        <taxon>Rhodospirillales</taxon>
        <taxon>Dongiaceae</taxon>
        <taxon>Dongia</taxon>
    </lineage>
</organism>
<name>A0ABU5EBQ9_9PROT</name>
<dbReference type="Pfam" id="PF00202">
    <property type="entry name" value="Aminotran_3"/>
    <property type="match status" value="1"/>
</dbReference>
<evidence type="ECO:0000313" key="5">
    <source>
        <dbReference type="Proteomes" id="UP001279642"/>
    </source>
</evidence>
<proteinExistence type="inferred from homology"/>
<keyword evidence="4" id="KW-0808">Transferase</keyword>
<keyword evidence="5" id="KW-1185">Reference proteome</keyword>
<evidence type="ECO:0000256" key="3">
    <source>
        <dbReference type="RuleBase" id="RU003560"/>
    </source>
</evidence>
<dbReference type="CDD" id="cd00610">
    <property type="entry name" value="OAT_like"/>
    <property type="match status" value="1"/>
</dbReference>
<accession>A0ABU5EBQ9</accession>
<comment type="similarity">
    <text evidence="3">Belongs to the class-III pyridoxal-phosphate-dependent aminotransferase family.</text>
</comment>
<keyword evidence="4" id="KW-0032">Aminotransferase</keyword>
<dbReference type="InterPro" id="IPR015422">
    <property type="entry name" value="PyrdxlP-dep_Trfase_small"/>
</dbReference>
<reference evidence="4 5" key="1">
    <citation type="journal article" date="2016" name="Antonie Van Leeuwenhoek">
        <title>Dongia soli sp. nov., isolated from soil from Dokdo, Korea.</title>
        <authorList>
            <person name="Kim D.U."/>
            <person name="Lee H."/>
            <person name="Kim H."/>
            <person name="Kim S.G."/>
            <person name="Ka J.O."/>
        </authorList>
    </citation>
    <scope>NUCLEOTIDE SEQUENCE [LARGE SCALE GENOMIC DNA]</scope>
    <source>
        <strain evidence="4 5">D78</strain>
    </source>
</reference>
<gene>
    <name evidence="4" type="ORF">SMD27_12300</name>
</gene>
<comment type="cofactor">
    <cofactor evidence="1">
        <name>pyridoxal 5'-phosphate</name>
        <dbReference type="ChEBI" id="CHEBI:597326"/>
    </cofactor>
</comment>
<dbReference type="Gene3D" id="3.90.1150.10">
    <property type="entry name" value="Aspartate Aminotransferase, domain 1"/>
    <property type="match status" value="1"/>
</dbReference>
<evidence type="ECO:0000313" key="4">
    <source>
        <dbReference type="EMBL" id="MDY0883628.1"/>
    </source>
</evidence>
<dbReference type="PANTHER" id="PTHR43713:SF3">
    <property type="entry name" value="GLUTAMATE-1-SEMIALDEHYDE 2,1-AMINOMUTASE 1, CHLOROPLASTIC-RELATED"/>
    <property type="match status" value="1"/>
</dbReference>
<keyword evidence="2 3" id="KW-0663">Pyridoxal phosphate</keyword>
<dbReference type="PANTHER" id="PTHR43713">
    <property type="entry name" value="GLUTAMATE-1-SEMIALDEHYDE 2,1-AMINOMUTASE"/>
    <property type="match status" value="1"/>
</dbReference>
<dbReference type="InterPro" id="IPR015424">
    <property type="entry name" value="PyrdxlP-dep_Trfase"/>
</dbReference>
<dbReference type="Gene3D" id="3.40.640.10">
    <property type="entry name" value="Type I PLP-dependent aspartate aminotransferase-like (Major domain)"/>
    <property type="match status" value="1"/>
</dbReference>
<evidence type="ECO:0000256" key="2">
    <source>
        <dbReference type="ARBA" id="ARBA00022898"/>
    </source>
</evidence>
<dbReference type="SUPFAM" id="SSF53383">
    <property type="entry name" value="PLP-dependent transferases"/>
    <property type="match status" value="1"/>
</dbReference>
<dbReference type="InterPro" id="IPR015421">
    <property type="entry name" value="PyrdxlP-dep_Trfase_major"/>
</dbReference>
<evidence type="ECO:0000256" key="1">
    <source>
        <dbReference type="ARBA" id="ARBA00001933"/>
    </source>
</evidence>